<dbReference type="AlphaFoldDB" id="A0A1H9NT07"/>
<dbReference type="EMBL" id="FOFB01000039">
    <property type="protein sequence ID" value="SER39096.1"/>
    <property type="molecule type" value="Genomic_DNA"/>
</dbReference>
<proteinExistence type="predicted"/>
<keyword evidence="1" id="KW-1133">Transmembrane helix</keyword>
<evidence type="ECO:0000313" key="3">
    <source>
        <dbReference type="EMBL" id="SER39096.1"/>
    </source>
</evidence>
<feature type="domain" description="YdbS-like PH" evidence="2">
    <location>
        <begin position="91"/>
        <end position="137"/>
    </location>
</feature>
<evidence type="ECO:0000313" key="4">
    <source>
        <dbReference type="Proteomes" id="UP000199021"/>
    </source>
</evidence>
<evidence type="ECO:0000259" key="2">
    <source>
        <dbReference type="Pfam" id="PF03703"/>
    </source>
</evidence>
<dbReference type="OrthoDB" id="199424at2"/>
<evidence type="ECO:0000256" key="1">
    <source>
        <dbReference type="SAM" id="Phobius"/>
    </source>
</evidence>
<organism evidence="3 4">
    <name type="scientific">Neolewinella agarilytica</name>
    <dbReference type="NCBI Taxonomy" id="478744"/>
    <lineage>
        <taxon>Bacteria</taxon>
        <taxon>Pseudomonadati</taxon>
        <taxon>Bacteroidota</taxon>
        <taxon>Saprospiria</taxon>
        <taxon>Saprospirales</taxon>
        <taxon>Lewinellaceae</taxon>
        <taxon>Neolewinella</taxon>
    </lineage>
</organism>
<gene>
    <name evidence="3" type="ORF">SAMN05444359_13931</name>
</gene>
<dbReference type="InterPro" id="IPR005182">
    <property type="entry name" value="YdbS-like_PH"/>
</dbReference>
<dbReference type="Proteomes" id="UP000199021">
    <property type="component" value="Unassembled WGS sequence"/>
</dbReference>
<protein>
    <submittedName>
        <fullName evidence="3">PH domain-containing protein</fullName>
    </submittedName>
</protein>
<dbReference type="STRING" id="478744.SAMN05444359_13931"/>
<keyword evidence="1" id="KW-0472">Membrane</keyword>
<dbReference type="InParanoid" id="A0A1H9NT07"/>
<name>A0A1H9NT07_9BACT</name>
<feature type="transmembrane region" description="Helical" evidence="1">
    <location>
        <begin position="61"/>
        <end position="84"/>
    </location>
</feature>
<reference evidence="4" key="1">
    <citation type="submission" date="2016-10" db="EMBL/GenBank/DDBJ databases">
        <authorList>
            <person name="Varghese N."/>
            <person name="Submissions S."/>
        </authorList>
    </citation>
    <scope>NUCLEOTIDE SEQUENCE [LARGE SCALE GENOMIC DNA]</scope>
    <source>
        <strain evidence="4">DSM 24740</strain>
    </source>
</reference>
<keyword evidence="4" id="KW-1185">Reference proteome</keyword>
<feature type="transmembrane region" description="Helical" evidence="1">
    <location>
        <begin position="36"/>
        <end position="55"/>
    </location>
</feature>
<dbReference type="RefSeq" id="WP_090173238.1">
    <property type="nucleotide sequence ID" value="NZ_FOFB01000039.1"/>
</dbReference>
<sequence>MLGNLQSELREHLDRDETLLWTGKPKSGIIFRTADIFMIPFSVLWCGFAIFWVIMASQGGGIFALFGVPFVIVGLIFVFGRFIIDSKQRENTVYGLTENRILIKSGVFSKNIKSLNIRTLSDIELSEKGNGTGTISIGPKNPFMVWGSGMNWWPGMKMNPQLELIPNARKVYNQIIEIQNKK</sequence>
<dbReference type="Pfam" id="PF03703">
    <property type="entry name" value="bPH_2"/>
    <property type="match status" value="1"/>
</dbReference>
<keyword evidence="1" id="KW-0812">Transmembrane</keyword>
<accession>A0A1H9NT07</accession>